<accession>A0A1M5U1J7</accession>
<dbReference type="Proteomes" id="UP000186132">
    <property type="component" value="Unassembled WGS sequence"/>
</dbReference>
<feature type="transmembrane region" description="Helical" evidence="1">
    <location>
        <begin position="93"/>
        <end position="110"/>
    </location>
</feature>
<evidence type="ECO:0000313" key="3">
    <source>
        <dbReference type="EMBL" id="SHH56902.1"/>
    </source>
</evidence>
<sequence length="233" mass="24257">MNVASPTATQRRPLAARRAPVAATVVAAFAVLAALGWWVHGNPRPVGFDEPTRHWLVTHTDSVVARLLLALTDPVLTVGILVLISIGALVVRAFDVVAIAGLAPLVGLLLESHVLKPAFDRRFGLAEQLDPAVLEAGYAYPSGHETGLAATTTVVALLVLRLELRRGPRRAAVAGLVTWTLLGAVGLVGNNFHYATDTVGGICLGTGLVLATALLADAVAARRAARPPAGQFT</sequence>
<dbReference type="Pfam" id="PF01569">
    <property type="entry name" value="PAP2"/>
    <property type="match status" value="1"/>
</dbReference>
<proteinExistence type="predicted"/>
<dbReference type="STRING" id="1206085.SAMN05443575_4108"/>
<dbReference type="RefSeq" id="WP_159440916.1">
    <property type="nucleotide sequence ID" value="NZ_FQVU01000007.1"/>
</dbReference>
<feature type="transmembrane region" description="Helical" evidence="1">
    <location>
        <begin position="198"/>
        <end position="216"/>
    </location>
</feature>
<feature type="transmembrane region" description="Helical" evidence="1">
    <location>
        <begin position="147"/>
        <end position="164"/>
    </location>
</feature>
<evidence type="ECO:0000313" key="4">
    <source>
        <dbReference type="Proteomes" id="UP000186132"/>
    </source>
</evidence>
<protein>
    <submittedName>
        <fullName evidence="3">Undecaprenyl-diphosphatase</fullName>
    </submittedName>
</protein>
<feature type="transmembrane region" description="Helical" evidence="1">
    <location>
        <begin position="21"/>
        <end position="39"/>
    </location>
</feature>
<keyword evidence="1" id="KW-0812">Transmembrane</keyword>
<dbReference type="EMBL" id="FQVU01000007">
    <property type="protein sequence ID" value="SHH56902.1"/>
    <property type="molecule type" value="Genomic_DNA"/>
</dbReference>
<organism evidence="3 4">
    <name type="scientific">Jatrophihabitans endophyticus</name>
    <dbReference type="NCBI Taxonomy" id="1206085"/>
    <lineage>
        <taxon>Bacteria</taxon>
        <taxon>Bacillati</taxon>
        <taxon>Actinomycetota</taxon>
        <taxon>Actinomycetes</taxon>
        <taxon>Jatrophihabitantales</taxon>
        <taxon>Jatrophihabitantaceae</taxon>
        <taxon>Jatrophihabitans</taxon>
    </lineage>
</organism>
<feature type="transmembrane region" description="Helical" evidence="1">
    <location>
        <begin position="63"/>
        <end position="86"/>
    </location>
</feature>
<evidence type="ECO:0000259" key="2">
    <source>
        <dbReference type="Pfam" id="PF01569"/>
    </source>
</evidence>
<dbReference type="InterPro" id="IPR036938">
    <property type="entry name" value="PAP2/HPO_sf"/>
</dbReference>
<dbReference type="InterPro" id="IPR000326">
    <property type="entry name" value="PAP2/HPO"/>
</dbReference>
<feature type="transmembrane region" description="Helical" evidence="1">
    <location>
        <begin position="171"/>
        <end position="192"/>
    </location>
</feature>
<dbReference type="SUPFAM" id="SSF48317">
    <property type="entry name" value="Acid phosphatase/Vanadium-dependent haloperoxidase"/>
    <property type="match status" value="1"/>
</dbReference>
<gene>
    <name evidence="3" type="ORF">SAMN05443575_4108</name>
</gene>
<keyword evidence="4" id="KW-1185">Reference proteome</keyword>
<feature type="domain" description="Phosphatidic acid phosphatase type 2/haloperoxidase" evidence="2">
    <location>
        <begin position="116"/>
        <end position="214"/>
    </location>
</feature>
<keyword evidence="1" id="KW-1133">Transmembrane helix</keyword>
<dbReference type="AlphaFoldDB" id="A0A1M5U1J7"/>
<keyword evidence="1" id="KW-0472">Membrane</keyword>
<evidence type="ECO:0000256" key="1">
    <source>
        <dbReference type="SAM" id="Phobius"/>
    </source>
</evidence>
<dbReference type="Gene3D" id="1.20.144.10">
    <property type="entry name" value="Phosphatidic acid phosphatase type 2/haloperoxidase"/>
    <property type="match status" value="1"/>
</dbReference>
<reference evidence="3 4" key="1">
    <citation type="submission" date="2016-11" db="EMBL/GenBank/DDBJ databases">
        <authorList>
            <person name="Jaros S."/>
            <person name="Januszkiewicz K."/>
            <person name="Wedrychowicz H."/>
        </authorList>
    </citation>
    <scope>NUCLEOTIDE SEQUENCE [LARGE SCALE GENOMIC DNA]</scope>
    <source>
        <strain evidence="3 4">DSM 45627</strain>
    </source>
</reference>
<name>A0A1M5U1J7_9ACTN</name>